<protein>
    <submittedName>
        <fullName evidence="1">DUF2848 domain-containing protein</fullName>
    </submittedName>
</protein>
<proteinExistence type="predicted"/>
<dbReference type="InterPro" id="IPR021269">
    <property type="entry name" value="DUF2848"/>
</dbReference>
<name>A0A1S1NY98_9GAMM</name>
<dbReference type="OrthoDB" id="9792678at2"/>
<dbReference type="RefSeq" id="WP_070976332.1">
    <property type="nucleotide sequence ID" value="NZ_CP043420.1"/>
</dbReference>
<organism evidence="1 2">
    <name type="scientific">Kushneria phosphatilytica</name>
    <dbReference type="NCBI Taxonomy" id="657387"/>
    <lineage>
        <taxon>Bacteria</taxon>
        <taxon>Pseudomonadati</taxon>
        <taxon>Pseudomonadota</taxon>
        <taxon>Gammaproteobacteria</taxon>
        <taxon>Oceanospirillales</taxon>
        <taxon>Halomonadaceae</taxon>
        <taxon>Kushneria</taxon>
    </lineage>
</organism>
<dbReference type="EMBL" id="CP043420">
    <property type="protein sequence ID" value="QEL10594.1"/>
    <property type="molecule type" value="Genomic_DNA"/>
</dbReference>
<dbReference type="STRING" id="657387.BH688_01485"/>
<reference evidence="1 2" key="1">
    <citation type="submission" date="2019-08" db="EMBL/GenBank/DDBJ databases">
        <title>Complete genome sequence of Kushneria sp. YCWA18, a halophilic phosphate-solubilizing bacterium isolated from Daqiao saltern in China.</title>
        <authorList>
            <person name="Du G.-X."/>
            <person name="Qu L.-Y."/>
        </authorList>
    </citation>
    <scope>NUCLEOTIDE SEQUENCE [LARGE SCALE GENOMIC DNA]</scope>
    <source>
        <strain evidence="1 2">YCWA18</strain>
    </source>
</reference>
<dbReference type="InterPro" id="IPR036663">
    <property type="entry name" value="Fumarylacetoacetase_C_sf"/>
</dbReference>
<dbReference type="Pfam" id="PF11010">
    <property type="entry name" value="DUF2848"/>
    <property type="match status" value="1"/>
</dbReference>
<evidence type="ECO:0000313" key="1">
    <source>
        <dbReference type="EMBL" id="QEL10594.1"/>
    </source>
</evidence>
<evidence type="ECO:0000313" key="2">
    <source>
        <dbReference type="Proteomes" id="UP000322553"/>
    </source>
</evidence>
<dbReference type="AlphaFoldDB" id="A0A1S1NY98"/>
<dbReference type="GO" id="GO:0003824">
    <property type="term" value="F:catalytic activity"/>
    <property type="evidence" value="ECO:0007669"/>
    <property type="project" value="InterPro"/>
</dbReference>
<keyword evidence="2" id="KW-1185">Reference proteome</keyword>
<dbReference type="KEGG" id="kuy:FY550_05245"/>
<gene>
    <name evidence="1" type="ORF">FY550_05245</name>
</gene>
<dbReference type="Proteomes" id="UP000322553">
    <property type="component" value="Chromosome"/>
</dbReference>
<accession>A0A1S1NY98</accession>
<dbReference type="SUPFAM" id="SSF56529">
    <property type="entry name" value="FAH"/>
    <property type="match status" value="1"/>
</dbReference>
<sequence>MPVFHHGSERHEIVIHRIAIAGWAGRDQTAVQHHIDELAELGVKPPSTTPLFYRCSEWLVTQQSRIQMLGEAGSGEVEVCLLSDEEGRLWVTVGSDHTDRKLEAVGVAESKQLCAKPIGRDIWAFDEIRPHWDQLLLESHIEEAGESVCYQHGTLAELLDPAELFARLPEEIARNGELAPHTALWCGTVPARGGVRSSRRFDMALLDPVHNRRIEHGYTIDVLPIVQ</sequence>